<dbReference type="Pfam" id="PF01370">
    <property type="entry name" value="Epimerase"/>
    <property type="match status" value="1"/>
</dbReference>
<dbReference type="PANTHER" id="PTHR43000">
    <property type="entry name" value="DTDP-D-GLUCOSE 4,6-DEHYDRATASE-RELATED"/>
    <property type="match status" value="1"/>
</dbReference>
<dbReference type="InterPro" id="IPR036291">
    <property type="entry name" value="NAD(P)-bd_dom_sf"/>
</dbReference>
<dbReference type="RefSeq" id="WP_271088239.1">
    <property type="nucleotide sequence ID" value="NZ_JAPJZH010000002.1"/>
</dbReference>
<dbReference type="Proteomes" id="UP001148313">
    <property type="component" value="Unassembled WGS sequence"/>
</dbReference>
<organism evidence="4 5">
    <name type="scientific">Hoeflea poritis</name>
    <dbReference type="NCBI Taxonomy" id="2993659"/>
    <lineage>
        <taxon>Bacteria</taxon>
        <taxon>Pseudomonadati</taxon>
        <taxon>Pseudomonadota</taxon>
        <taxon>Alphaproteobacteria</taxon>
        <taxon>Hyphomicrobiales</taxon>
        <taxon>Rhizobiaceae</taxon>
        <taxon>Hoeflea</taxon>
    </lineage>
</organism>
<comment type="pathway">
    <text evidence="1">Bacterial outer membrane biogenesis; LPS O-antigen biosynthesis.</text>
</comment>
<protein>
    <submittedName>
        <fullName evidence="4">NAD(P)-dependent oxidoreductase</fullName>
    </submittedName>
</protein>
<evidence type="ECO:0000313" key="5">
    <source>
        <dbReference type="Proteomes" id="UP001148313"/>
    </source>
</evidence>
<comment type="similarity">
    <text evidence="2">Belongs to the NAD(P)-dependent epimerase/dehydratase family.</text>
</comment>
<feature type="domain" description="NAD-dependent epimerase/dehydratase" evidence="3">
    <location>
        <begin position="5"/>
        <end position="229"/>
    </location>
</feature>
<evidence type="ECO:0000256" key="1">
    <source>
        <dbReference type="ARBA" id="ARBA00005125"/>
    </source>
</evidence>
<evidence type="ECO:0000259" key="3">
    <source>
        <dbReference type="Pfam" id="PF01370"/>
    </source>
</evidence>
<evidence type="ECO:0000313" key="4">
    <source>
        <dbReference type="EMBL" id="MDA4844710.1"/>
    </source>
</evidence>
<dbReference type="EMBL" id="JAPJZH010000002">
    <property type="protein sequence ID" value="MDA4844710.1"/>
    <property type="molecule type" value="Genomic_DNA"/>
</dbReference>
<gene>
    <name evidence="4" type="ORF">OOZ53_05075</name>
</gene>
<accession>A0ABT4VKN0</accession>
<reference evidence="4" key="1">
    <citation type="submission" date="2022-11" db="EMBL/GenBank/DDBJ databases">
        <title>Hoeflea poritis sp. nov., isolated from scleractinian coral Porites lutea.</title>
        <authorList>
            <person name="Zhang G."/>
            <person name="Wei Q."/>
            <person name="Cai L."/>
        </authorList>
    </citation>
    <scope>NUCLEOTIDE SEQUENCE</scope>
    <source>
        <strain evidence="4">E7-10</strain>
    </source>
</reference>
<sequence length="339" mass="38045">MKHVLFGGDGFVGRVLAARLVKDGEDVVVCDIAKGDVPHYANCRFIQLDVTDRAQFSKVDIAADDMVYNLSAKMLSPLQIRAKRHDFFWPVNYYGTENIIDKMAGSDAHRLVHYTTDMIYGHTFTYPQTEEHPANPLGEYGLSKLATEHLAERWRERGMRISLFRPRLIIGPGRLGILSKLFKLVDYNLPVPMIGAGRNPYQFISVFDCAEAARLAWKAGVPNEAYNLGSDNPPPVRKLLGDLLRHAGSRSFLLPTPGWAVKRTLDLFDLVNLPIMDPEQYLIADEMCILDCTKAKQQLGWSADYRDEDMLIAAYDEYREGLKAGESGSHATPKPNATI</sequence>
<dbReference type="Gene3D" id="3.40.50.720">
    <property type="entry name" value="NAD(P)-binding Rossmann-like Domain"/>
    <property type="match status" value="1"/>
</dbReference>
<name>A0ABT4VKN0_9HYPH</name>
<proteinExistence type="inferred from homology"/>
<dbReference type="InterPro" id="IPR001509">
    <property type="entry name" value="Epimerase_deHydtase"/>
</dbReference>
<comment type="caution">
    <text evidence="4">The sequence shown here is derived from an EMBL/GenBank/DDBJ whole genome shotgun (WGS) entry which is preliminary data.</text>
</comment>
<keyword evidence="5" id="KW-1185">Reference proteome</keyword>
<evidence type="ECO:0000256" key="2">
    <source>
        <dbReference type="ARBA" id="ARBA00007637"/>
    </source>
</evidence>
<dbReference type="SUPFAM" id="SSF51735">
    <property type="entry name" value="NAD(P)-binding Rossmann-fold domains"/>
    <property type="match status" value="1"/>
</dbReference>